<dbReference type="STRING" id="284581.AMD01_17835"/>
<dbReference type="Proteomes" id="UP000037558">
    <property type="component" value="Unassembled WGS sequence"/>
</dbReference>
<gene>
    <name evidence="1" type="ORF">AMD01_17835</name>
</gene>
<evidence type="ECO:0000313" key="2">
    <source>
        <dbReference type="Proteomes" id="UP000037558"/>
    </source>
</evidence>
<name>A0A0M0KWL3_9BACI</name>
<comment type="caution">
    <text evidence="1">The sequence shown here is derived from an EMBL/GenBank/DDBJ whole genome shotgun (WGS) entry which is preliminary data.</text>
</comment>
<protein>
    <submittedName>
        <fullName evidence="1">Uncharacterized protein</fullName>
    </submittedName>
</protein>
<accession>A0A0M0KWL3</accession>
<evidence type="ECO:0000313" key="1">
    <source>
        <dbReference type="EMBL" id="KOO42992.1"/>
    </source>
</evidence>
<organism evidence="1 2">
    <name type="scientific">Priestia koreensis</name>
    <dbReference type="NCBI Taxonomy" id="284581"/>
    <lineage>
        <taxon>Bacteria</taxon>
        <taxon>Bacillati</taxon>
        <taxon>Bacillota</taxon>
        <taxon>Bacilli</taxon>
        <taxon>Bacillales</taxon>
        <taxon>Bacillaceae</taxon>
        <taxon>Priestia</taxon>
    </lineage>
</organism>
<keyword evidence="2" id="KW-1185">Reference proteome</keyword>
<sequence length="76" mass="8523">MNGGGDNVGQVAIINEVFQNDLTGEEVHGLTVMVEGQVKEIFDHLLSIDPTYTRYDEVMRDVLFEGLKQLLQGRTQ</sequence>
<dbReference type="PATRIC" id="fig|284581.3.peg.3080"/>
<reference evidence="2" key="1">
    <citation type="submission" date="2015-08" db="EMBL/GenBank/DDBJ databases">
        <title>Fjat-14210 dsm16467.</title>
        <authorList>
            <person name="Liu B."/>
            <person name="Wang J."/>
            <person name="Zhu Y."/>
            <person name="Liu G."/>
            <person name="Chen Q."/>
            <person name="Chen Z."/>
            <person name="Lan J."/>
            <person name="Che J."/>
            <person name="Ge C."/>
            <person name="Shi H."/>
            <person name="Pan Z."/>
            <person name="Liu X."/>
        </authorList>
    </citation>
    <scope>NUCLEOTIDE SEQUENCE [LARGE SCALE GENOMIC DNA]</scope>
    <source>
        <strain evidence="2">DSM 16467</strain>
    </source>
</reference>
<dbReference type="EMBL" id="LILC01000023">
    <property type="protein sequence ID" value="KOO42992.1"/>
    <property type="molecule type" value="Genomic_DNA"/>
</dbReference>
<dbReference type="AlphaFoldDB" id="A0A0M0KWL3"/>
<proteinExistence type="predicted"/>